<organism evidence="1 2">
    <name type="scientific">Prymnesium parvum</name>
    <name type="common">Toxic golden alga</name>
    <dbReference type="NCBI Taxonomy" id="97485"/>
    <lineage>
        <taxon>Eukaryota</taxon>
        <taxon>Haptista</taxon>
        <taxon>Haptophyta</taxon>
        <taxon>Prymnesiophyceae</taxon>
        <taxon>Prymnesiales</taxon>
        <taxon>Prymnesiaceae</taxon>
        <taxon>Prymnesium</taxon>
    </lineage>
</organism>
<dbReference type="AlphaFoldDB" id="A0AB34JEJ7"/>
<protein>
    <submittedName>
        <fullName evidence="1">Uncharacterized protein</fullName>
    </submittedName>
</protein>
<accession>A0AB34JEJ7</accession>
<dbReference type="EMBL" id="JBGBPQ010000009">
    <property type="protein sequence ID" value="KAL1519918.1"/>
    <property type="molecule type" value="Genomic_DNA"/>
</dbReference>
<sequence length="92" mass="10078">MAAPLPTRLRSIRNWTRTGSKGWPEGVRAKGKWTTAVCFVSDWMRTVHPCPPCSVHGSSGHRALGTNAWDPGWRELDLGLWGGRLAALRGGI</sequence>
<evidence type="ECO:0000313" key="1">
    <source>
        <dbReference type="EMBL" id="KAL1519918.1"/>
    </source>
</evidence>
<comment type="caution">
    <text evidence="1">The sequence shown here is derived from an EMBL/GenBank/DDBJ whole genome shotgun (WGS) entry which is preliminary data.</text>
</comment>
<reference evidence="1 2" key="1">
    <citation type="journal article" date="2024" name="Science">
        <title>Giant polyketide synthase enzymes in the biosynthesis of giant marine polyether toxins.</title>
        <authorList>
            <person name="Fallon T.R."/>
            <person name="Shende V.V."/>
            <person name="Wierzbicki I.H."/>
            <person name="Pendleton A.L."/>
            <person name="Watervoot N.F."/>
            <person name="Auber R.P."/>
            <person name="Gonzalez D.J."/>
            <person name="Wisecaver J.H."/>
            <person name="Moore B.S."/>
        </authorList>
    </citation>
    <scope>NUCLEOTIDE SEQUENCE [LARGE SCALE GENOMIC DNA]</scope>
    <source>
        <strain evidence="1 2">12B1</strain>
    </source>
</reference>
<gene>
    <name evidence="1" type="ORF">AB1Y20_023406</name>
</gene>
<evidence type="ECO:0000313" key="2">
    <source>
        <dbReference type="Proteomes" id="UP001515480"/>
    </source>
</evidence>
<proteinExistence type="predicted"/>
<name>A0AB34JEJ7_PRYPA</name>
<keyword evidence="2" id="KW-1185">Reference proteome</keyword>
<dbReference type="Proteomes" id="UP001515480">
    <property type="component" value="Unassembled WGS sequence"/>
</dbReference>